<evidence type="ECO:0000313" key="2">
    <source>
        <dbReference type="EMBL" id="PHK49492.1"/>
    </source>
</evidence>
<dbReference type="OrthoDB" id="2412664at2"/>
<feature type="domain" description="DUF4097" evidence="1">
    <location>
        <begin position="57"/>
        <end position="282"/>
    </location>
</feature>
<reference evidence="3" key="4">
    <citation type="submission" date="2022-03" db="EMBL/GenBank/DDBJ databases">
        <title>Complete Genome Sequence of Staphylococcus edaphicus strain CCM 8731.</title>
        <authorList>
            <person name="Rimmer C.O."/>
            <person name="Thomas J.C."/>
        </authorList>
    </citation>
    <scope>NUCLEOTIDE SEQUENCE</scope>
    <source>
        <strain evidence="3">CCM 8731</strain>
    </source>
</reference>
<reference evidence="2" key="1">
    <citation type="journal article" date="2017" name="Appl. Environ. Microbiol.">
        <title>Staphylococcus edaphicus sp. nov., isolated in Antarctica, harbours mecC gene and genomic islands with suspected role in adaptation to extreme environment.</title>
        <authorList>
            <person name="Pantucek R."/>
            <person name="Sedlacek I."/>
            <person name="Indrakova A."/>
            <person name="Vrbovska V."/>
            <person name="Maslanova I."/>
            <person name="Kovarovic V."/>
            <person name="Svec P."/>
            <person name="Kralova S."/>
            <person name="Kristofova L."/>
            <person name="Keklakova J."/>
            <person name="Petras P."/>
            <person name="Doskar J."/>
        </authorList>
    </citation>
    <scope>NUCLEOTIDE SEQUENCE</scope>
    <source>
        <strain evidence="2">CCM 8730</strain>
    </source>
</reference>
<dbReference type="InterPro" id="IPR025164">
    <property type="entry name" value="Toastrack_DUF4097"/>
</dbReference>
<dbReference type="EMBL" id="CP093217">
    <property type="protein sequence ID" value="UQW82378.1"/>
    <property type="molecule type" value="Genomic_DNA"/>
</dbReference>
<dbReference type="PROSITE" id="PS51257">
    <property type="entry name" value="PROKAR_LIPOPROTEIN"/>
    <property type="match status" value="1"/>
</dbReference>
<name>A0A2C6U6N4_9STAP</name>
<evidence type="ECO:0000313" key="4">
    <source>
        <dbReference type="Proteomes" id="UP000223828"/>
    </source>
</evidence>
<proteinExistence type="predicted"/>
<organism evidence="2 4">
    <name type="scientific">Staphylococcus edaphicus</name>
    <dbReference type="NCBI Taxonomy" id="1955013"/>
    <lineage>
        <taxon>Bacteria</taxon>
        <taxon>Bacillati</taxon>
        <taxon>Bacillota</taxon>
        <taxon>Bacilli</taxon>
        <taxon>Bacillales</taxon>
        <taxon>Staphylococcaceae</taxon>
        <taxon>Staphylococcus</taxon>
    </lineage>
</organism>
<dbReference type="AlphaFoldDB" id="A0A2C6U6N4"/>
<keyword evidence="5" id="KW-1185">Reference proteome</keyword>
<dbReference type="Pfam" id="PF13349">
    <property type="entry name" value="DUF4097"/>
    <property type="match status" value="1"/>
</dbReference>
<gene>
    <name evidence="2" type="ORF">BTJ66_07750</name>
    <name evidence="3" type="ORF">MNY58_04605</name>
</gene>
<reference evidence="2" key="3">
    <citation type="submission" date="2017-10" db="EMBL/GenBank/DDBJ databases">
        <authorList>
            <person name="Vrbovska V."/>
            <person name="Kovarovic V."/>
            <person name="Indrakova A."/>
        </authorList>
    </citation>
    <scope>NUCLEOTIDE SEQUENCE</scope>
    <source>
        <strain evidence="2">CCM 8730</strain>
    </source>
</reference>
<dbReference type="Proteomes" id="UP000223828">
    <property type="component" value="Unassembled WGS sequence"/>
</dbReference>
<dbReference type="Proteomes" id="UP001056588">
    <property type="component" value="Chromosome"/>
</dbReference>
<dbReference type="EMBL" id="MRZN01000011">
    <property type="protein sequence ID" value="PHK49492.1"/>
    <property type="molecule type" value="Genomic_DNA"/>
</dbReference>
<accession>A0A2C6U6N4</accession>
<dbReference type="RefSeq" id="WP_099090398.1">
    <property type="nucleotide sequence ID" value="NZ_CP093217.1"/>
</dbReference>
<sequence length="283" mass="31795">MKKLFLSGLSLFVVCFLLGCIMWFGFEKQNNKINTIDKTFTDKSIDSLNYRGITTKVNIVKGDKFTVNYRGQCKVNISKEDNELRVHEINEKVDNYGLNFNPFRQIYGEVTITMPSEQIDDIKVSNTVREVNIQNINIKNADLSMTESNISRVNINNSSIGKLVHRGLKSPVHFNHSEILDANIKTNDANITGQQSLIKGGVLSAKDGVINLSKMDIDSAFKASTQHGDIKMSYNKKPEDTLLKLNPEKGKAKVNNQSFENDRVGSGNNVLEFYTLDGDIHIN</sequence>
<evidence type="ECO:0000313" key="5">
    <source>
        <dbReference type="Proteomes" id="UP001056588"/>
    </source>
</evidence>
<protein>
    <submittedName>
        <fullName evidence="3">DUF4097 domain-containing protein</fullName>
    </submittedName>
</protein>
<evidence type="ECO:0000313" key="3">
    <source>
        <dbReference type="EMBL" id="UQW82378.1"/>
    </source>
</evidence>
<reference evidence="4" key="2">
    <citation type="submission" date="2017-10" db="EMBL/GenBank/DDBJ databases">
        <title>Staphylococcus edaphicus sp. nov., isolated in Antarctica, harbouring mecC gene and genomic islands essential in adaptation to extreme environment.</title>
        <authorList>
            <person name="Pantucek R."/>
            <person name="Sedlacek I."/>
            <person name="Indrakova A."/>
            <person name="Vrbovska V."/>
            <person name="Maslanova I."/>
            <person name="Kovarovic V."/>
            <person name="Svec P."/>
            <person name="Kralova S."/>
            <person name="Kristofova L."/>
            <person name="Keklakova J."/>
            <person name="Petras P."/>
            <person name="Doskar J."/>
        </authorList>
    </citation>
    <scope>NUCLEOTIDE SEQUENCE [LARGE SCALE GENOMIC DNA]</scope>
    <source>
        <strain evidence="4">CCM 5085</strain>
    </source>
</reference>
<evidence type="ECO:0000259" key="1">
    <source>
        <dbReference type="Pfam" id="PF13349"/>
    </source>
</evidence>